<evidence type="ECO:0000256" key="7">
    <source>
        <dbReference type="SAM" id="Phobius"/>
    </source>
</evidence>
<evidence type="ECO:0000256" key="1">
    <source>
        <dbReference type="ARBA" id="ARBA00004651"/>
    </source>
</evidence>
<dbReference type="RefSeq" id="WP_091984374.1">
    <property type="nucleotide sequence ID" value="NZ_FOLO01000018.1"/>
</dbReference>
<dbReference type="PANTHER" id="PTHR30572">
    <property type="entry name" value="MEMBRANE COMPONENT OF TRANSPORTER-RELATED"/>
    <property type="match status" value="1"/>
</dbReference>
<evidence type="ECO:0000313" key="10">
    <source>
        <dbReference type="EMBL" id="SFC79042.1"/>
    </source>
</evidence>
<evidence type="ECO:0000256" key="6">
    <source>
        <dbReference type="ARBA" id="ARBA00038076"/>
    </source>
</evidence>
<dbReference type="InterPro" id="IPR003838">
    <property type="entry name" value="ABC3_permease_C"/>
</dbReference>
<dbReference type="Proteomes" id="UP000198862">
    <property type="component" value="Unassembled WGS sequence"/>
</dbReference>
<keyword evidence="2" id="KW-1003">Cell membrane</keyword>
<evidence type="ECO:0000313" key="11">
    <source>
        <dbReference type="Proteomes" id="UP000198862"/>
    </source>
</evidence>
<evidence type="ECO:0000256" key="5">
    <source>
        <dbReference type="ARBA" id="ARBA00023136"/>
    </source>
</evidence>
<dbReference type="Pfam" id="PF02687">
    <property type="entry name" value="FtsX"/>
    <property type="match status" value="1"/>
</dbReference>
<dbReference type="AlphaFoldDB" id="A0A1I1M2S4"/>
<reference evidence="10 11" key="1">
    <citation type="submission" date="2016-10" db="EMBL/GenBank/DDBJ databases">
        <authorList>
            <person name="de Groot N.N."/>
        </authorList>
    </citation>
    <scope>NUCLEOTIDE SEQUENCE [LARGE SCALE GENOMIC DNA]</scope>
    <source>
        <strain evidence="10 11">DSM 6059</strain>
    </source>
</reference>
<organism evidence="10 11">
    <name type="scientific">Pseudoalteromonas denitrificans DSM 6059</name>
    <dbReference type="NCBI Taxonomy" id="1123010"/>
    <lineage>
        <taxon>Bacteria</taxon>
        <taxon>Pseudomonadati</taxon>
        <taxon>Pseudomonadota</taxon>
        <taxon>Gammaproteobacteria</taxon>
        <taxon>Alteromonadales</taxon>
        <taxon>Pseudoalteromonadaceae</taxon>
        <taxon>Pseudoalteromonas</taxon>
    </lineage>
</organism>
<evidence type="ECO:0000256" key="3">
    <source>
        <dbReference type="ARBA" id="ARBA00022692"/>
    </source>
</evidence>
<dbReference type="PANTHER" id="PTHR30572:SF4">
    <property type="entry name" value="ABC TRANSPORTER PERMEASE YTRF"/>
    <property type="match status" value="1"/>
</dbReference>
<evidence type="ECO:0000256" key="4">
    <source>
        <dbReference type="ARBA" id="ARBA00022989"/>
    </source>
</evidence>
<keyword evidence="4 7" id="KW-1133">Transmembrane helix</keyword>
<comment type="similarity">
    <text evidence="6">Belongs to the ABC-4 integral membrane protein family.</text>
</comment>
<protein>
    <submittedName>
        <fullName evidence="10">Putative ABC transport system permease protein</fullName>
    </submittedName>
</protein>
<proteinExistence type="inferred from homology"/>
<dbReference type="GO" id="GO:0005886">
    <property type="term" value="C:plasma membrane"/>
    <property type="evidence" value="ECO:0007669"/>
    <property type="project" value="UniProtKB-SubCell"/>
</dbReference>
<gene>
    <name evidence="10" type="ORF">SAMN02745724_02556</name>
</gene>
<sequence>MRDLFPILKIIKKQKTAPLLLALQMAVTLMVIVNAAFIITDRNRLMERSSGLDEDNIFYISSTAYQDDYALENNLKNDLEMIRNTLGVIDATPINAIPLSGGGWSMGLSRTAGANSDGAGSAMYMVDEHALGALGISLIAGEFFNASDIKFRTRTNNNWPPVVVITKALALELFPDDYNEALGETIYIEDNDPMVIKGIVDTLQAPWNGWSGVERSALIPTPLLFKSITYMIRTEPGQRDLLMAQIENKMSKTPGRFIRRVRDMSEVRKRSYSFHSATNSVLLAVITALTVVTGLGIVGQASFSVNKRKKQIGTRRALGANKGQIAGYFMLENAVITSFGIVLGLIASIGLNMVLVEAFSLPRLPWHYLVIGSVVLYILGQLAVAYPAQRASAVSPAIATRSA</sequence>
<evidence type="ECO:0000259" key="9">
    <source>
        <dbReference type="Pfam" id="PF12704"/>
    </source>
</evidence>
<evidence type="ECO:0000259" key="8">
    <source>
        <dbReference type="Pfam" id="PF02687"/>
    </source>
</evidence>
<feature type="domain" description="MacB-like periplasmic core" evidence="9">
    <location>
        <begin position="25"/>
        <end position="248"/>
    </location>
</feature>
<keyword evidence="3 7" id="KW-0812">Transmembrane</keyword>
<dbReference type="InterPro" id="IPR050250">
    <property type="entry name" value="Macrolide_Exporter_MacB"/>
</dbReference>
<dbReference type="STRING" id="1123010.SAMN02745724_02556"/>
<feature type="transmembrane region" description="Helical" evidence="7">
    <location>
        <begin position="366"/>
        <end position="386"/>
    </location>
</feature>
<dbReference type="InterPro" id="IPR025857">
    <property type="entry name" value="MacB_PCD"/>
</dbReference>
<name>A0A1I1M2S4_9GAMM</name>
<dbReference type="EMBL" id="FOLO01000018">
    <property type="protein sequence ID" value="SFC79042.1"/>
    <property type="molecule type" value="Genomic_DNA"/>
</dbReference>
<evidence type="ECO:0000256" key="2">
    <source>
        <dbReference type="ARBA" id="ARBA00022475"/>
    </source>
</evidence>
<accession>A0A1I1M2S4</accession>
<dbReference type="OrthoDB" id="9770036at2"/>
<dbReference type="Pfam" id="PF12704">
    <property type="entry name" value="MacB_PCD"/>
    <property type="match status" value="1"/>
</dbReference>
<comment type="subcellular location">
    <subcellularLocation>
        <location evidence="1">Cell membrane</location>
        <topology evidence="1">Multi-pass membrane protein</topology>
    </subcellularLocation>
</comment>
<keyword evidence="11" id="KW-1185">Reference proteome</keyword>
<keyword evidence="5 7" id="KW-0472">Membrane</keyword>
<feature type="transmembrane region" description="Helical" evidence="7">
    <location>
        <begin position="325"/>
        <end position="346"/>
    </location>
</feature>
<feature type="transmembrane region" description="Helical" evidence="7">
    <location>
        <begin position="281"/>
        <end position="305"/>
    </location>
</feature>
<dbReference type="GO" id="GO:0022857">
    <property type="term" value="F:transmembrane transporter activity"/>
    <property type="evidence" value="ECO:0007669"/>
    <property type="project" value="TreeGrafter"/>
</dbReference>
<feature type="domain" description="ABC3 transporter permease C-terminal" evidence="8">
    <location>
        <begin position="285"/>
        <end position="395"/>
    </location>
</feature>